<proteinExistence type="predicted"/>
<sequence length="82" mass="9126">MIFDRNEGVEEDDAGAFYDLLYGSVPAPTTAESLAMFEETMSTTETEPEDLYQDFEGYFDIPVNETDFSDDFSDIGDIGDLG</sequence>
<gene>
    <name evidence="1" type="ORF">Amac_092320</name>
</gene>
<dbReference type="AlphaFoldDB" id="A0A5M3X3D3"/>
<dbReference type="RefSeq" id="WP_155360735.1">
    <property type="nucleotide sequence ID" value="NZ_BAAAHL010000008.1"/>
</dbReference>
<dbReference type="Proteomes" id="UP000331127">
    <property type="component" value="Unassembled WGS sequence"/>
</dbReference>
<keyword evidence="2" id="KW-1185">Reference proteome</keyword>
<accession>A0A5M3X3D3</accession>
<organism evidence="1 2">
    <name type="scientific">Acrocarpospora macrocephala</name>
    <dbReference type="NCBI Taxonomy" id="150177"/>
    <lineage>
        <taxon>Bacteria</taxon>
        <taxon>Bacillati</taxon>
        <taxon>Actinomycetota</taxon>
        <taxon>Actinomycetes</taxon>
        <taxon>Streptosporangiales</taxon>
        <taxon>Streptosporangiaceae</taxon>
        <taxon>Acrocarpospora</taxon>
    </lineage>
</organism>
<comment type="caution">
    <text evidence="1">The sequence shown here is derived from an EMBL/GenBank/DDBJ whole genome shotgun (WGS) entry which is preliminary data.</text>
</comment>
<dbReference type="OrthoDB" id="3542086at2"/>
<protein>
    <submittedName>
        <fullName evidence="1">Uncharacterized protein</fullName>
    </submittedName>
</protein>
<evidence type="ECO:0000313" key="2">
    <source>
        <dbReference type="Proteomes" id="UP000331127"/>
    </source>
</evidence>
<dbReference type="EMBL" id="BLAE01000080">
    <property type="protein sequence ID" value="GES15634.1"/>
    <property type="molecule type" value="Genomic_DNA"/>
</dbReference>
<evidence type="ECO:0000313" key="1">
    <source>
        <dbReference type="EMBL" id="GES15634.1"/>
    </source>
</evidence>
<name>A0A5M3X3D3_9ACTN</name>
<reference evidence="1 2" key="1">
    <citation type="submission" date="2019-10" db="EMBL/GenBank/DDBJ databases">
        <title>Whole genome shotgun sequence of Acrocarpospora macrocephala NBRC 16266.</title>
        <authorList>
            <person name="Ichikawa N."/>
            <person name="Kimura A."/>
            <person name="Kitahashi Y."/>
            <person name="Komaki H."/>
            <person name="Oguchi A."/>
        </authorList>
    </citation>
    <scope>NUCLEOTIDE SEQUENCE [LARGE SCALE GENOMIC DNA]</scope>
    <source>
        <strain evidence="1 2">NBRC 16266</strain>
    </source>
</reference>